<keyword evidence="3 7" id="KW-1133">Transmembrane helix</keyword>
<comment type="caution">
    <text evidence="9">The sequence shown here is derived from an EMBL/GenBank/DDBJ whole genome shotgun (WGS) entry which is preliminary data.</text>
</comment>
<evidence type="ECO:0000256" key="2">
    <source>
        <dbReference type="ARBA" id="ARBA00022692"/>
    </source>
</evidence>
<evidence type="ECO:0000256" key="5">
    <source>
        <dbReference type="ARBA" id="ARBA00038359"/>
    </source>
</evidence>
<evidence type="ECO:0000256" key="4">
    <source>
        <dbReference type="ARBA" id="ARBA00023136"/>
    </source>
</evidence>
<dbReference type="AlphaFoldDB" id="A0AAE8T0D8"/>
<evidence type="ECO:0000259" key="8">
    <source>
        <dbReference type="Pfam" id="PF20684"/>
    </source>
</evidence>
<dbReference type="Proteomes" id="UP001187682">
    <property type="component" value="Unassembled WGS sequence"/>
</dbReference>
<sequence>MAVETRGPTVTAVAVSFAVISFIAIVLRLWSRVLVVKTFGTDDGLICVAVLLSWAFIACTIVAVQHGLGSRMEDFLTRGTENMIAYSQIVWMSSIFYNACLGFIKFSVLALYMRLGDRSLRRLAIIMMGVIGCQAGGNVMACIFQCTPVKAAYDVTILAADKKCININAFYLANAAVNIFTDILTYTLPFPLVMRLQVPRKQKIGVGVMLGLGLFACISSIVRITYIPVMLSSDDATFVISNAMYWSVIEINIGILATSIPSYKALASRYMPGLLSSSNKKGGSGSNAGFKMMLRDQSGNDEPRGGGTGNRRANIQTNIKTGVDDNSSEEELFNIPGRIGVSTTIVHQTEDARFGRGP</sequence>
<accession>A0AAE8T0D8</accession>
<dbReference type="InterPro" id="IPR052337">
    <property type="entry name" value="SAT4-like"/>
</dbReference>
<feature type="transmembrane region" description="Helical" evidence="7">
    <location>
        <begin position="88"/>
        <end position="112"/>
    </location>
</feature>
<name>A0AAE8T0D8_9PEZI</name>
<gene>
    <name evidence="9" type="ORF">DNG_09731</name>
</gene>
<feature type="transmembrane region" description="Helical" evidence="7">
    <location>
        <begin position="43"/>
        <end position="68"/>
    </location>
</feature>
<dbReference type="GO" id="GO:0016020">
    <property type="term" value="C:membrane"/>
    <property type="evidence" value="ECO:0007669"/>
    <property type="project" value="UniProtKB-SubCell"/>
</dbReference>
<evidence type="ECO:0000313" key="10">
    <source>
        <dbReference type="Proteomes" id="UP001187682"/>
    </source>
</evidence>
<keyword evidence="4 7" id="KW-0472">Membrane</keyword>
<dbReference type="InterPro" id="IPR049326">
    <property type="entry name" value="Rhodopsin_dom_fungi"/>
</dbReference>
<organism evidence="9 10">
    <name type="scientific">Cephalotrichum gorgonifer</name>
    <dbReference type="NCBI Taxonomy" id="2041049"/>
    <lineage>
        <taxon>Eukaryota</taxon>
        <taxon>Fungi</taxon>
        <taxon>Dikarya</taxon>
        <taxon>Ascomycota</taxon>
        <taxon>Pezizomycotina</taxon>
        <taxon>Sordariomycetes</taxon>
        <taxon>Hypocreomycetidae</taxon>
        <taxon>Microascales</taxon>
        <taxon>Microascaceae</taxon>
        <taxon>Cephalotrichum</taxon>
    </lineage>
</organism>
<dbReference type="Pfam" id="PF20684">
    <property type="entry name" value="Fung_rhodopsin"/>
    <property type="match status" value="1"/>
</dbReference>
<feature type="region of interest" description="Disordered" evidence="6">
    <location>
        <begin position="278"/>
        <end position="328"/>
    </location>
</feature>
<evidence type="ECO:0000256" key="6">
    <source>
        <dbReference type="SAM" id="MobiDB-lite"/>
    </source>
</evidence>
<reference evidence="9" key="1">
    <citation type="submission" date="2018-03" db="EMBL/GenBank/DDBJ databases">
        <authorList>
            <person name="Guldener U."/>
        </authorList>
    </citation>
    <scope>NUCLEOTIDE SEQUENCE</scope>
</reference>
<proteinExistence type="inferred from homology"/>
<feature type="transmembrane region" description="Helical" evidence="7">
    <location>
        <begin position="204"/>
        <end position="224"/>
    </location>
</feature>
<dbReference type="EMBL" id="ONZQ02000018">
    <property type="protein sequence ID" value="SPO07037.1"/>
    <property type="molecule type" value="Genomic_DNA"/>
</dbReference>
<comment type="similarity">
    <text evidence="5">Belongs to the SAT4 family.</text>
</comment>
<evidence type="ECO:0000313" key="9">
    <source>
        <dbReference type="EMBL" id="SPO07037.1"/>
    </source>
</evidence>
<dbReference type="PANTHER" id="PTHR33048">
    <property type="entry name" value="PTH11-LIKE INTEGRAL MEMBRANE PROTEIN (AFU_ORTHOLOGUE AFUA_5G11245)"/>
    <property type="match status" value="1"/>
</dbReference>
<feature type="compositionally biased region" description="Polar residues" evidence="6">
    <location>
        <begin position="311"/>
        <end position="320"/>
    </location>
</feature>
<evidence type="ECO:0000256" key="7">
    <source>
        <dbReference type="SAM" id="Phobius"/>
    </source>
</evidence>
<feature type="transmembrane region" description="Helical" evidence="7">
    <location>
        <begin position="244"/>
        <end position="263"/>
    </location>
</feature>
<evidence type="ECO:0000256" key="3">
    <source>
        <dbReference type="ARBA" id="ARBA00022989"/>
    </source>
</evidence>
<protein>
    <submittedName>
        <fullName evidence="9">Related to integral membrane protein</fullName>
    </submittedName>
</protein>
<keyword evidence="10" id="KW-1185">Reference proteome</keyword>
<feature type="transmembrane region" description="Helical" evidence="7">
    <location>
        <begin position="12"/>
        <end position="31"/>
    </location>
</feature>
<feature type="domain" description="Rhodopsin" evidence="8">
    <location>
        <begin position="27"/>
        <end position="268"/>
    </location>
</feature>
<evidence type="ECO:0000256" key="1">
    <source>
        <dbReference type="ARBA" id="ARBA00004141"/>
    </source>
</evidence>
<dbReference type="PANTHER" id="PTHR33048:SF114">
    <property type="entry name" value="MEMBRANE PROTEIN PTH11-LIKE, PUTATIVE (AFU_ORTHOLOGUE AFUA_7G06620)-RELATED"/>
    <property type="match status" value="1"/>
</dbReference>
<comment type="subcellular location">
    <subcellularLocation>
        <location evidence="1">Membrane</location>
        <topology evidence="1">Multi-pass membrane protein</topology>
    </subcellularLocation>
</comment>
<keyword evidence="2 7" id="KW-0812">Transmembrane</keyword>